<organism evidence="8 9">
    <name type="scientific">Colletotrichum fioriniae PJ7</name>
    <dbReference type="NCBI Taxonomy" id="1445577"/>
    <lineage>
        <taxon>Eukaryota</taxon>
        <taxon>Fungi</taxon>
        <taxon>Dikarya</taxon>
        <taxon>Ascomycota</taxon>
        <taxon>Pezizomycotina</taxon>
        <taxon>Sordariomycetes</taxon>
        <taxon>Hypocreomycetidae</taxon>
        <taxon>Glomerellales</taxon>
        <taxon>Glomerellaceae</taxon>
        <taxon>Colletotrichum</taxon>
        <taxon>Colletotrichum acutatum species complex</taxon>
    </lineage>
</organism>
<evidence type="ECO:0000259" key="7">
    <source>
        <dbReference type="PROSITE" id="PS51263"/>
    </source>
</evidence>
<dbReference type="InterPro" id="IPR029006">
    <property type="entry name" value="ADF-H/Gelsolin-like_dom_sf"/>
</dbReference>
<comment type="similarity">
    <text evidence="5">Belongs to the actin-binding proteins ADF family. Coactosin subfamily.</text>
</comment>
<keyword evidence="4" id="KW-0206">Cytoskeleton</keyword>
<dbReference type="GO" id="GO:0030427">
    <property type="term" value="C:site of polarized growth"/>
    <property type="evidence" value="ECO:0007669"/>
    <property type="project" value="TreeGrafter"/>
</dbReference>
<accession>A0A010QNT1</accession>
<evidence type="ECO:0000256" key="6">
    <source>
        <dbReference type="SAM" id="MobiDB-lite"/>
    </source>
</evidence>
<dbReference type="Gene3D" id="3.40.20.10">
    <property type="entry name" value="Severin"/>
    <property type="match status" value="1"/>
</dbReference>
<reference evidence="8 9" key="1">
    <citation type="submission" date="2014-02" db="EMBL/GenBank/DDBJ databases">
        <title>The genome sequence of Colletotrichum fioriniae PJ7.</title>
        <authorList>
            <person name="Baroncelli R."/>
            <person name="Thon M.R."/>
        </authorList>
    </citation>
    <scope>NUCLEOTIDE SEQUENCE [LARGE SCALE GENOMIC DNA]</scope>
    <source>
        <strain evidence="8 9">PJ7</strain>
    </source>
</reference>
<dbReference type="GO" id="GO:0030864">
    <property type="term" value="C:cortical actin cytoskeleton"/>
    <property type="evidence" value="ECO:0007669"/>
    <property type="project" value="TreeGrafter"/>
</dbReference>
<feature type="domain" description="ADF-H" evidence="7">
    <location>
        <begin position="114"/>
        <end position="247"/>
    </location>
</feature>
<dbReference type="PANTHER" id="PTHR10829:SF56">
    <property type="entry name" value="ADF-H DOMAIN-CONTAINING PROTEIN"/>
    <property type="match status" value="1"/>
</dbReference>
<proteinExistence type="inferred from homology"/>
<dbReference type="OrthoDB" id="20822at2759"/>
<dbReference type="GO" id="GO:0051015">
    <property type="term" value="F:actin filament binding"/>
    <property type="evidence" value="ECO:0007669"/>
    <property type="project" value="TreeGrafter"/>
</dbReference>
<gene>
    <name evidence="8" type="ORF">CFIO01_04820</name>
</gene>
<dbReference type="Proteomes" id="UP000020467">
    <property type="component" value="Unassembled WGS sequence"/>
</dbReference>
<evidence type="ECO:0000256" key="3">
    <source>
        <dbReference type="ARBA" id="ARBA00023203"/>
    </source>
</evidence>
<dbReference type="SMART" id="SM00102">
    <property type="entry name" value="ADF"/>
    <property type="match status" value="1"/>
</dbReference>
<dbReference type="eggNOG" id="KOG3655">
    <property type="taxonomic scope" value="Eukaryota"/>
</dbReference>
<dbReference type="FunFam" id="3.40.20.10:FF:000018">
    <property type="entry name" value="Coactosin-like 1"/>
    <property type="match status" value="1"/>
</dbReference>
<evidence type="ECO:0000256" key="5">
    <source>
        <dbReference type="ARBA" id="ARBA00038052"/>
    </source>
</evidence>
<keyword evidence="3" id="KW-0009">Actin-binding</keyword>
<dbReference type="PANTHER" id="PTHR10829">
    <property type="entry name" value="CORTACTIN AND DREBRIN"/>
    <property type="match status" value="1"/>
</dbReference>
<evidence type="ECO:0000256" key="2">
    <source>
        <dbReference type="ARBA" id="ARBA00022490"/>
    </source>
</evidence>
<dbReference type="STRING" id="1445577.A0A010QNT1"/>
<dbReference type="Pfam" id="PF00241">
    <property type="entry name" value="Cofilin_ADF"/>
    <property type="match status" value="1"/>
</dbReference>
<evidence type="ECO:0000313" key="8">
    <source>
        <dbReference type="EMBL" id="EXF81772.1"/>
    </source>
</evidence>
<dbReference type="GO" id="GO:0030833">
    <property type="term" value="P:regulation of actin filament polymerization"/>
    <property type="evidence" value="ECO:0007669"/>
    <property type="project" value="TreeGrafter"/>
</dbReference>
<dbReference type="GO" id="GO:0005884">
    <property type="term" value="C:actin filament"/>
    <property type="evidence" value="ECO:0007669"/>
    <property type="project" value="TreeGrafter"/>
</dbReference>
<comment type="caution">
    <text evidence="8">The sequence shown here is derived from an EMBL/GenBank/DDBJ whole genome shotgun (WGS) entry which is preliminary data.</text>
</comment>
<protein>
    <submittedName>
        <fullName evidence="8">Cofilin/tropomyosin-type actin-binding protein</fullName>
    </submittedName>
</protein>
<comment type="subcellular location">
    <subcellularLocation>
        <location evidence="1">Cytoplasm</location>
        <location evidence="1">Cytoskeleton</location>
    </subcellularLocation>
</comment>
<name>A0A010QNT1_9PEZI</name>
<dbReference type="EMBL" id="JARH01000353">
    <property type="protein sequence ID" value="EXF81772.1"/>
    <property type="molecule type" value="Genomic_DNA"/>
</dbReference>
<dbReference type="InterPro" id="IPR002108">
    <property type="entry name" value="ADF-H"/>
</dbReference>
<evidence type="ECO:0000256" key="1">
    <source>
        <dbReference type="ARBA" id="ARBA00004245"/>
    </source>
</evidence>
<evidence type="ECO:0000256" key="4">
    <source>
        <dbReference type="ARBA" id="ARBA00023212"/>
    </source>
</evidence>
<feature type="compositionally biased region" description="Low complexity" evidence="6">
    <location>
        <begin position="28"/>
        <end position="49"/>
    </location>
</feature>
<feature type="region of interest" description="Disordered" evidence="6">
    <location>
        <begin position="22"/>
        <end position="59"/>
    </location>
</feature>
<dbReference type="HOGENOM" id="CLU_1073661_0_0_1"/>
<dbReference type="SUPFAM" id="SSF55753">
    <property type="entry name" value="Actin depolymerizing proteins"/>
    <property type="match status" value="1"/>
</dbReference>
<dbReference type="PROSITE" id="PS51263">
    <property type="entry name" value="ADF_H"/>
    <property type="match status" value="1"/>
</dbReference>
<dbReference type="AlphaFoldDB" id="A0A010QNT1"/>
<keyword evidence="2" id="KW-0963">Cytoplasm</keyword>
<sequence>MQPWPLLDAVSSFAKRPVPSPPIRYHFSSSHSHPSTQSTTTPPSASPAPNRLQDSRSEEPLFPPVLSNFLFVSNLSRSHGPVSPPKGPPPPRSSCAAAVFLALPIPNIRQPPNMSGLDAPEIAAAYDAVRSDKDETSWLLISYASAVGNKMTLTKTGTGGLSELASELDDSQVQYAYVRVEYANDVESKRVKFAFVIWIGQNTKIMRKARVSIESSEVKRVLPHHSITVNADHKGDLDEDDIVKRLRKAGGADYNGGRG</sequence>
<dbReference type="CDD" id="cd11282">
    <property type="entry name" value="ADF_coactosin_like"/>
    <property type="match status" value="1"/>
</dbReference>
<keyword evidence="9" id="KW-1185">Reference proteome</keyword>
<dbReference type="KEGG" id="cfj:CFIO01_04820"/>
<evidence type="ECO:0000313" key="9">
    <source>
        <dbReference type="Proteomes" id="UP000020467"/>
    </source>
</evidence>